<sequence>MKKDSVFNHEKSFLNSWYNMRKGFEDFFKSKSKNLNINPAEAMFLSRIYYKDGISQRKIANGLNVSEANITKTFKKLEEKELVYKTIDKENNARRNLHLTEKGVKTFEKCMKIFEEFDKILFEGLTGDQKEKMENQVNTISNKSINVIKK</sequence>
<dbReference type="EMBL" id="CP014265">
    <property type="protein sequence ID" value="AMK14677.1"/>
    <property type="molecule type" value="Genomic_DNA"/>
</dbReference>
<dbReference type="PROSITE" id="PS50995">
    <property type="entry name" value="HTH_MARR_2"/>
    <property type="match status" value="1"/>
</dbReference>
<gene>
    <name evidence="6" type="ORF">SAMN02910297_01187</name>
    <name evidence="5" type="ORF">YLM1_0117</name>
</gene>
<dbReference type="PATRIC" id="fig|294671.3.peg.116"/>
<evidence type="ECO:0000256" key="2">
    <source>
        <dbReference type="ARBA" id="ARBA00023125"/>
    </source>
</evidence>
<keyword evidence="2 6" id="KW-0238">DNA-binding</keyword>
<dbReference type="Proteomes" id="UP000066376">
    <property type="component" value="Chromosome"/>
</dbReference>
<dbReference type="OrthoDB" id="10712at2157"/>
<keyword evidence="1" id="KW-0805">Transcription regulation</keyword>
<keyword evidence="7" id="KW-1185">Reference proteome</keyword>
<reference evidence="8" key="3">
    <citation type="submission" date="2016-10" db="EMBL/GenBank/DDBJ databases">
        <authorList>
            <person name="Varghese N."/>
        </authorList>
    </citation>
    <scope>NUCLEOTIDE SEQUENCE [LARGE SCALE GENOMIC DNA]</scope>
    <source>
        <strain evidence="8">DSM 16632</strain>
    </source>
</reference>
<reference evidence="5 7" key="1">
    <citation type="journal article" date="2016" name="Genome Announc.">
        <title>Draft Genome Sequence of the Rumen Methanogen Methanobrevibacter olleyae YLM1.</title>
        <authorList>
            <person name="Kelly W.J."/>
            <person name="Li D."/>
            <person name="Lambie S.C."/>
            <person name="Cox F."/>
            <person name="Attwood G.T."/>
            <person name="Altermann E."/>
            <person name="Leahy S.C."/>
        </authorList>
    </citation>
    <scope>NUCLEOTIDE SEQUENCE [LARGE SCALE GENOMIC DNA]</scope>
    <source>
        <strain evidence="5 7">YLM1</strain>
    </source>
</reference>
<dbReference type="GO" id="GO:0003700">
    <property type="term" value="F:DNA-binding transcription factor activity"/>
    <property type="evidence" value="ECO:0007669"/>
    <property type="project" value="InterPro"/>
</dbReference>
<evidence type="ECO:0000313" key="6">
    <source>
        <dbReference type="EMBL" id="SFL54873.1"/>
    </source>
</evidence>
<evidence type="ECO:0000256" key="1">
    <source>
        <dbReference type="ARBA" id="ARBA00023015"/>
    </source>
</evidence>
<dbReference type="Proteomes" id="UP000183442">
    <property type="component" value="Unassembled WGS sequence"/>
</dbReference>
<dbReference type="Gene3D" id="1.10.10.10">
    <property type="entry name" value="Winged helix-like DNA-binding domain superfamily/Winged helix DNA-binding domain"/>
    <property type="match status" value="1"/>
</dbReference>
<evidence type="ECO:0000313" key="5">
    <source>
        <dbReference type="EMBL" id="AMK14677.1"/>
    </source>
</evidence>
<proteinExistence type="predicted"/>
<dbReference type="Pfam" id="PF01047">
    <property type="entry name" value="MarR"/>
    <property type="match status" value="1"/>
</dbReference>
<dbReference type="KEGG" id="mol:YLM1_0117"/>
<dbReference type="InterPro" id="IPR000835">
    <property type="entry name" value="HTH_MarR-typ"/>
</dbReference>
<reference evidence="7" key="2">
    <citation type="submission" date="2016-02" db="EMBL/GenBank/DDBJ databases">
        <title>The draft genome sequence of the rumen methanogen Methanobrevibacter olleyae YLM1.</title>
        <authorList>
            <consortium name="New Zealand Agricultural Greenhouse Gas Research Centre/Pastoral Greenhouse Gas Research Consortium"/>
            <person name="Kelly W.J."/>
            <person name="Li D."/>
            <person name="Lambie S.C."/>
            <person name="Attwood G.T."/>
            <person name="Altermann E."/>
            <person name="Leahy S.C."/>
        </authorList>
    </citation>
    <scope>NUCLEOTIDE SEQUENCE [LARGE SCALE GENOMIC DNA]</scope>
    <source>
        <strain evidence="7">YLM1</strain>
    </source>
</reference>
<evidence type="ECO:0000313" key="8">
    <source>
        <dbReference type="Proteomes" id="UP000183442"/>
    </source>
</evidence>
<dbReference type="EMBL" id="FOTL01000018">
    <property type="protein sequence ID" value="SFL54873.1"/>
    <property type="molecule type" value="Genomic_DNA"/>
</dbReference>
<keyword evidence="3" id="KW-0804">Transcription</keyword>
<dbReference type="GO" id="GO:0003677">
    <property type="term" value="F:DNA binding"/>
    <property type="evidence" value="ECO:0007669"/>
    <property type="project" value="UniProtKB-KW"/>
</dbReference>
<dbReference type="STRING" id="294671.YLM1_0117"/>
<reference evidence="6" key="4">
    <citation type="submission" date="2016-10" db="EMBL/GenBank/DDBJ databases">
        <authorList>
            <person name="de Groot N.N."/>
        </authorList>
    </citation>
    <scope>NUCLEOTIDE SEQUENCE [LARGE SCALE GENOMIC DNA]</scope>
    <source>
        <strain evidence="6">DSM 16632</strain>
    </source>
</reference>
<organism evidence="5 7">
    <name type="scientific">Methanobrevibacter olleyae</name>
    <dbReference type="NCBI Taxonomy" id="294671"/>
    <lineage>
        <taxon>Archaea</taxon>
        <taxon>Methanobacteriati</taxon>
        <taxon>Methanobacteriota</taxon>
        <taxon>Methanomada group</taxon>
        <taxon>Methanobacteria</taxon>
        <taxon>Methanobacteriales</taxon>
        <taxon>Methanobacteriaceae</taxon>
        <taxon>Methanobrevibacter</taxon>
    </lineage>
</organism>
<evidence type="ECO:0000259" key="4">
    <source>
        <dbReference type="PROSITE" id="PS50995"/>
    </source>
</evidence>
<dbReference type="PANTHER" id="PTHR42756">
    <property type="entry name" value="TRANSCRIPTIONAL REGULATOR, MARR"/>
    <property type="match status" value="1"/>
</dbReference>
<dbReference type="PANTHER" id="PTHR42756:SF1">
    <property type="entry name" value="TRANSCRIPTIONAL REPRESSOR OF EMRAB OPERON"/>
    <property type="match status" value="1"/>
</dbReference>
<name>A0A126QXZ2_METOL</name>
<feature type="domain" description="HTH marR-type" evidence="4">
    <location>
        <begin position="1"/>
        <end position="142"/>
    </location>
</feature>
<dbReference type="InterPro" id="IPR036388">
    <property type="entry name" value="WH-like_DNA-bd_sf"/>
</dbReference>
<dbReference type="GeneID" id="28488413"/>
<dbReference type="PRINTS" id="PR00598">
    <property type="entry name" value="HTHMARR"/>
</dbReference>
<evidence type="ECO:0000256" key="3">
    <source>
        <dbReference type="ARBA" id="ARBA00023163"/>
    </source>
</evidence>
<dbReference type="SUPFAM" id="SSF46785">
    <property type="entry name" value="Winged helix' DNA-binding domain"/>
    <property type="match status" value="1"/>
</dbReference>
<dbReference type="InterPro" id="IPR036390">
    <property type="entry name" value="WH_DNA-bd_sf"/>
</dbReference>
<dbReference type="AlphaFoldDB" id="A0A126QXZ2"/>
<dbReference type="SMART" id="SM00347">
    <property type="entry name" value="HTH_MARR"/>
    <property type="match status" value="1"/>
</dbReference>
<accession>A0A126QXZ2</accession>
<protein>
    <submittedName>
        <fullName evidence="6">DNA-binding transcriptional regulator, MarR family</fullName>
    </submittedName>
    <submittedName>
        <fullName evidence="5">MarR family transcriptional regulator</fullName>
    </submittedName>
</protein>
<dbReference type="RefSeq" id="WP_067145293.1">
    <property type="nucleotide sequence ID" value="NZ_CP014265.1"/>
</dbReference>
<evidence type="ECO:0000313" key="7">
    <source>
        <dbReference type="Proteomes" id="UP000066376"/>
    </source>
</evidence>